<name>A0A8S5LGF0_9CAUD</name>
<dbReference type="GO" id="GO:0051276">
    <property type="term" value="P:chromosome organization"/>
    <property type="evidence" value="ECO:0007669"/>
    <property type="project" value="InterPro"/>
</dbReference>
<evidence type="ECO:0000313" key="3">
    <source>
        <dbReference type="EMBL" id="DAD68975.1"/>
    </source>
</evidence>
<sequence length="185" mass="19994">MCVNHPAQKCAGIFYAREVVRMTDKQERFCEEYMIDLNATQAAIRAGYSPKTANEQGSQLLAKLSIQNRIAQLQAEQSRRTGVSADRVVRELAKVAFVNAGDLIDARTASLKSDAAPDDLAAVQSVKVKTFGEDGLEQEVKLADKLRALDLLGKHLGMFNGASGDTADQLAEARKLLGGVDSVID</sequence>
<dbReference type="Pfam" id="PF03592">
    <property type="entry name" value="Terminase_2"/>
    <property type="match status" value="1"/>
</dbReference>
<dbReference type="PANTHER" id="PTHR41328:SF2">
    <property type="entry name" value="TERMINASE SMALL SUBUNIT"/>
    <property type="match status" value="1"/>
</dbReference>
<dbReference type="Gene3D" id="1.10.10.1400">
    <property type="entry name" value="Terminase, small subunit, N-terminal DNA-binding domain, HTH motif"/>
    <property type="match status" value="1"/>
</dbReference>
<reference evidence="3" key="1">
    <citation type="journal article" date="2021" name="Proc. Natl. Acad. Sci. U.S.A.">
        <title>A Catalog of Tens of Thousands of Viruses from Human Metagenomes Reveals Hidden Associations with Chronic Diseases.</title>
        <authorList>
            <person name="Tisza M.J."/>
            <person name="Buck C.B."/>
        </authorList>
    </citation>
    <scope>NUCLEOTIDE SEQUENCE</scope>
    <source>
        <strain evidence="3">CtDo63</strain>
    </source>
</reference>
<keyword evidence="1" id="KW-1188">Viral release from host cell</keyword>
<dbReference type="PANTHER" id="PTHR41328">
    <property type="entry name" value="TERMINASE SMALL SUBUNIT-RELATED"/>
    <property type="match status" value="1"/>
</dbReference>
<dbReference type="EMBL" id="BK014713">
    <property type="protein sequence ID" value="DAD68975.1"/>
    <property type="molecule type" value="Genomic_DNA"/>
</dbReference>
<keyword evidence="2" id="KW-0231">Viral genome packaging</keyword>
<dbReference type="InterPro" id="IPR052404">
    <property type="entry name" value="SPP1-like_terminase"/>
</dbReference>
<evidence type="ECO:0000256" key="2">
    <source>
        <dbReference type="ARBA" id="ARBA00023219"/>
    </source>
</evidence>
<protein>
    <submittedName>
        <fullName evidence="3">Terminase small subunit</fullName>
    </submittedName>
</protein>
<proteinExistence type="predicted"/>
<organism evidence="3">
    <name type="scientific">Siphoviridae sp. ctDo63</name>
    <dbReference type="NCBI Taxonomy" id="2823571"/>
    <lineage>
        <taxon>Viruses</taxon>
        <taxon>Duplodnaviria</taxon>
        <taxon>Heunggongvirae</taxon>
        <taxon>Uroviricota</taxon>
        <taxon>Caudoviricetes</taxon>
    </lineage>
</organism>
<dbReference type="InterPro" id="IPR038713">
    <property type="entry name" value="Terminase_Gp1_N_sf"/>
</dbReference>
<accession>A0A8S5LGF0</accession>
<evidence type="ECO:0000256" key="1">
    <source>
        <dbReference type="ARBA" id="ARBA00022612"/>
    </source>
</evidence>
<dbReference type="InterPro" id="IPR005335">
    <property type="entry name" value="Terminase_ssu"/>
</dbReference>